<dbReference type="PANTHER" id="PTHR43592:SF15">
    <property type="entry name" value="CAAX AMINO TERMINAL PROTEASE FAMILY PROTEIN"/>
    <property type="match status" value="1"/>
</dbReference>
<dbReference type="InterPro" id="IPR003675">
    <property type="entry name" value="Rce1/LyrA-like_dom"/>
</dbReference>
<protein>
    <recommendedName>
        <fullName evidence="1">CAAX prenyl protease 2/Lysostaphin resistance protein A-like domain-containing protein</fullName>
    </recommendedName>
</protein>
<dbReference type="GO" id="GO:0080120">
    <property type="term" value="P:CAAX-box protein maturation"/>
    <property type="evidence" value="ECO:0007669"/>
    <property type="project" value="UniProtKB-ARBA"/>
</dbReference>
<evidence type="ECO:0000259" key="1">
    <source>
        <dbReference type="Pfam" id="PF02517"/>
    </source>
</evidence>
<feature type="domain" description="CAAX prenyl protease 2/Lysostaphin resistance protein A-like" evidence="1">
    <location>
        <begin position="189"/>
        <end position="272"/>
    </location>
</feature>
<dbReference type="AlphaFoldDB" id="A0A383WB64"/>
<dbReference type="GO" id="GO:0004175">
    <property type="term" value="F:endopeptidase activity"/>
    <property type="evidence" value="ECO:0007669"/>
    <property type="project" value="UniProtKB-ARBA"/>
</dbReference>
<name>A0A383WB64_TETOB</name>
<proteinExistence type="predicted"/>
<dbReference type="PANTHER" id="PTHR43592">
    <property type="entry name" value="CAAX AMINO TERMINAL PROTEASE"/>
    <property type="match status" value="1"/>
</dbReference>
<evidence type="ECO:0000313" key="2">
    <source>
        <dbReference type="EMBL" id="SZX74339.1"/>
    </source>
</evidence>
<reference evidence="2 3" key="1">
    <citation type="submission" date="2016-10" db="EMBL/GenBank/DDBJ databases">
        <authorList>
            <person name="Cai Z."/>
        </authorList>
    </citation>
    <scope>NUCLEOTIDE SEQUENCE [LARGE SCALE GENOMIC DNA]</scope>
</reference>
<gene>
    <name evidence="2" type="ORF">BQ4739_LOCUS14625</name>
</gene>
<dbReference type="Proteomes" id="UP000256970">
    <property type="component" value="Unassembled WGS sequence"/>
</dbReference>
<organism evidence="2 3">
    <name type="scientific">Tetradesmus obliquus</name>
    <name type="common">Green alga</name>
    <name type="synonym">Acutodesmus obliquus</name>
    <dbReference type="NCBI Taxonomy" id="3088"/>
    <lineage>
        <taxon>Eukaryota</taxon>
        <taxon>Viridiplantae</taxon>
        <taxon>Chlorophyta</taxon>
        <taxon>core chlorophytes</taxon>
        <taxon>Chlorophyceae</taxon>
        <taxon>CS clade</taxon>
        <taxon>Sphaeropleales</taxon>
        <taxon>Scenedesmaceae</taxon>
        <taxon>Tetradesmus</taxon>
    </lineage>
</organism>
<dbReference type="EMBL" id="FNXT01001213">
    <property type="protein sequence ID" value="SZX74339.1"/>
    <property type="molecule type" value="Genomic_DNA"/>
</dbReference>
<accession>A0A383WB64</accession>
<evidence type="ECO:0000313" key="3">
    <source>
        <dbReference type="Proteomes" id="UP000256970"/>
    </source>
</evidence>
<dbReference type="Pfam" id="PF02517">
    <property type="entry name" value="Rce1-like"/>
    <property type="match status" value="1"/>
</dbReference>
<sequence length="287" mass="30167">MMSDYRGILRGTFVDEVNAAFPAVAWQPSNLLRVLCFTLPTAAAAMLVNARLAAVLSSSSSSSSSSLLSPTAADTAAAAAAAGLDVAESAAAAPALLHVSQEAVLAVLMPAAVWLALGPRVVSARWDSYWVLQTLATCAVLFPLVDPLLWGAWQPAVQAVLGPAPVNPLVATLQQAADAGDWRSVGLHCAASGVLGPLWEEVFWRGFFLTALTKVLPLPACIAFSSLNFAVLHLSPHNLLPLLVLSSVCDSLYFRSGGNLLAPLLLHGLWNMSQVLQIALLHKQTFV</sequence>
<keyword evidence="3" id="KW-1185">Reference proteome</keyword>